<gene>
    <name evidence="2" type="ORF">SAMN05444169_6391</name>
</gene>
<dbReference type="Proteomes" id="UP000190675">
    <property type="component" value="Chromosome I"/>
</dbReference>
<evidence type="ECO:0000313" key="2">
    <source>
        <dbReference type="EMBL" id="SHH22211.1"/>
    </source>
</evidence>
<accession>A0A1M5R7K5</accession>
<keyword evidence="1" id="KW-0472">Membrane</keyword>
<sequence length="176" mass="20154">MYPWLERSELMRVALIVVSMLVVTTPSQASKSCMSKAEARQNLGSVHIYWHGKDHCWDATGTRRLVHNVRPRRQIQEVRRTVDQPKWQESMSQMLADDEPAQTNPQTLWINRWVEIDPPRPTADARQVDIAAVVLPSIESTPAPMVSPHVILLVFITIVIALTLATIEFMFRRAVY</sequence>
<protein>
    <submittedName>
        <fullName evidence="2">Uncharacterized protein</fullName>
    </submittedName>
</protein>
<evidence type="ECO:0000256" key="1">
    <source>
        <dbReference type="SAM" id="Phobius"/>
    </source>
</evidence>
<feature type="transmembrane region" description="Helical" evidence="1">
    <location>
        <begin position="150"/>
        <end position="171"/>
    </location>
</feature>
<organism evidence="2 3">
    <name type="scientific">Bradyrhizobium erythrophlei</name>
    <dbReference type="NCBI Taxonomy" id="1437360"/>
    <lineage>
        <taxon>Bacteria</taxon>
        <taxon>Pseudomonadati</taxon>
        <taxon>Pseudomonadota</taxon>
        <taxon>Alphaproteobacteria</taxon>
        <taxon>Hyphomicrobiales</taxon>
        <taxon>Nitrobacteraceae</taxon>
        <taxon>Bradyrhizobium</taxon>
    </lineage>
</organism>
<name>A0A1M5R7K5_9BRAD</name>
<keyword evidence="1" id="KW-1133">Transmembrane helix</keyword>
<keyword evidence="1" id="KW-0812">Transmembrane</keyword>
<proteinExistence type="predicted"/>
<evidence type="ECO:0000313" key="3">
    <source>
        <dbReference type="Proteomes" id="UP000190675"/>
    </source>
</evidence>
<dbReference type="EMBL" id="LT670818">
    <property type="protein sequence ID" value="SHH22211.1"/>
    <property type="molecule type" value="Genomic_DNA"/>
</dbReference>
<dbReference type="AlphaFoldDB" id="A0A1M5R7K5"/>
<reference evidence="2 3" key="1">
    <citation type="submission" date="2016-11" db="EMBL/GenBank/DDBJ databases">
        <authorList>
            <person name="Jaros S."/>
            <person name="Januszkiewicz K."/>
            <person name="Wedrychowicz H."/>
        </authorList>
    </citation>
    <scope>NUCLEOTIDE SEQUENCE [LARGE SCALE GENOMIC DNA]</scope>
    <source>
        <strain evidence="2 3">GAS242</strain>
    </source>
</reference>